<dbReference type="RefSeq" id="XP_014565418.1">
    <property type="nucleotide sequence ID" value="XM_014709932.1"/>
</dbReference>
<feature type="chain" id="PRO_5009955739" evidence="1">
    <location>
        <begin position="25"/>
        <end position="166"/>
    </location>
</feature>
<proteinExistence type="predicted"/>
<feature type="signal peptide" evidence="1">
    <location>
        <begin position="1"/>
        <end position="24"/>
    </location>
</feature>
<evidence type="ECO:0000256" key="1">
    <source>
        <dbReference type="SAM" id="SignalP"/>
    </source>
</evidence>
<organism evidence="2 3">
    <name type="scientific">Mixia osmundae (strain CBS 9802 / IAM 14324 / JCM 22182 / KY 12970)</name>
    <dbReference type="NCBI Taxonomy" id="764103"/>
    <lineage>
        <taxon>Eukaryota</taxon>
        <taxon>Fungi</taxon>
        <taxon>Dikarya</taxon>
        <taxon>Basidiomycota</taxon>
        <taxon>Pucciniomycotina</taxon>
        <taxon>Mixiomycetes</taxon>
        <taxon>Mixiales</taxon>
        <taxon>Mixiaceae</taxon>
        <taxon>Mixia</taxon>
    </lineage>
</organism>
<reference evidence="2 3" key="2">
    <citation type="journal article" date="2012" name="Open Biol.">
        <title>Characteristics of nucleosomes and linker DNA regions on the genome of the basidiomycete Mixia osmundae revealed by mono- and dinucleosome mapping.</title>
        <authorList>
            <person name="Nishida H."/>
            <person name="Kondo S."/>
            <person name="Matsumoto T."/>
            <person name="Suzuki Y."/>
            <person name="Yoshikawa H."/>
            <person name="Taylor T.D."/>
            <person name="Sugiyama J."/>
        </authorList>
    </citation>
    <scope>NUCLEOTIDE SEQUENCE [LARGE SCALE GENOMIC DNA]</scope>
    <source>
        <strain evidence="3">CBS 9802 / IAM 14324 / JCM 22182 / KY 12970</strain>
    </source>
</reference>
<dbReference type="EMBL" id="BABT02000110">
    <property type="protein sequence ID" value="GAA96977.1"/>
    <property type="molecule type" value="Genomic_DNA"/>
</dbReference>
<reference evidence="2 3" key="1">
    <citation type="journal article" date="2011" name="J. Gen. Appl. Microbiol.">
        <title>Draft genome sequencing of the enigmatic basidiomycete Mixia osmundae.</title>
        <authorList>
            <person name="Nishida H."/>
            <person name="Nagatsuka Y."/>
            <person name="Sugiyama J."/>
        </authorList>
    </citation>
    <scope>NUCLEOTIDE SEQUENCE [LARGE SCALE GENOMIC DNA]</scope>
    <source>
        <strain evidence="3">CBS 9802 / IAM 14324 / JCM 22182 / KY 12970</strain>
    </source>
</reference>
<dbReference type="HOGENOM" id="CLU_1603154_0_0_1"/>
<keyword evidence="1" id="KW-0732">Signal</keyword>
<evidence type="ECO:0000313" key="3">
    <source>
        <dbReference type="Proteomes" id="UP000009131"/>
    </source>
</evidence>
<comment type="caution">
    <text evidence="2">The sequence shown here is derived from an EMBL/GenBank/DDBJ whole genome shotgun (WGS) entry which is preliminary data.</text>
</comment>
<dbReference type="AlphaFoldDB" id="G7E2B7"/>
<sequence>MYKTFAVVLMLVSGLAAMPANSHAVVGDNSNSGVGGNAAKNTAALGNRWCTLSLTDAVHQTYNINFSLLYLEDDNKYFEILDEGSPFAFPNLRAKASSYLGYDAAEFKFPTGQPAQIDITFYSISAEGLLTYHLSPSTVKGHGLTAWNLACSTSPNGLKSPVARLF</sequence>
<protein>
    <submittedName>
        <fullName evidence="2">Uncharacterized protein</fullName>
    </submittedName>
</protein>
<keyword evidence="3" id="KW-1185">Reference proteome</keyword>
<gene>
    <name evidence="2" type="primary">Mo03651</name>
    <name evidence="2" type="ORF">E5Q_03651</name>
</gene>
<name>G7E2B7_MIXOS</name>
<dbReference type="Proteomes" id="UP000009131">
    <property type="component" value="Unassembled WGS sequence"/>
</dbReference>
<evidence type="ECO:0000313" key="2">
    <source>
        <dbReference type="EMBL" id="GAA96977.1"/>
    </source>
</evidence>
<accession>G7E2B7</accession>
<dbReference type="InParanoid" id="G7E2B7"/>